<reference evidence="3" key="1">
    <citation type="journal article" date="2019" name="Int. J. Syst. Evol. Microbiol.">
        <title>The Global Catalogue of Microorganisms (GCM) 10K type strain sequencing project: providing services to taxonomists for standard genome sequencing and annotation.</title>
        <authorList>
            <consortium name="The Broad Institute Genomics Platform"/>
            <consortium name="The Broad Institute Genome Sequencing Center for Infectious Disease"/>
            <person name="Wu L."/>
            <person name="Ma J."/>
        </authorList>
    </citation>
    <scope>NUCLEOTIDE SEQUENCE [LARGE SCALE GENOMIC DNA]</scope>
    <source>
        <strain evidence="3">JCM 17068</strain>
    </source>
</reference>
<organism evidence="2 3">
    <name type="scientific">Flavobacterium chungnamense</name>
    <dbReference type="NCBI Taxonomy" id="706182"/>
    <lineage>
        <taxon>Bacteria</taxon>
        <taxon>Pseudomonadati</taxon>
        <taxon>Bacteroidota</taxon>
        <taxon>Flavobacteriia</taxon>
        <taxon>Flavobacteriales</taxon>
        <taxon>Flavobacteriaceae</taxon>
        <taxon>Flavobacterium</taxon>
    </lineage>
</organism>
<gene>
    <name evidence="2" type="ORF">GCM10022388_19320</name>
</gene>
<dbReference type="RefSeq" id="WP_345094022.1">
    <property type="nucleotide sequence ID" value="NZ_BAABCS010000018.1"/>
</dbReference>
<dbReference type="EMBL" id="BAABCS010000018">
    <property type="protein sequence ID" value="GAA4053136.1"/>
    <property type="molecule type" value="Genomic_DNA"/>
</dbReference>
<protein>
    <submittedName>
        <fullName evidence="2">Uncharacterized protein</fullName>
    </submittedName>
</protein>
<keyword evidence="1" id="KW-1133">Transmembrane helix</keyword>
<accession>A0ABP7UWQ4</accession>
<sequence length="137" mass="15927">MPKQELNNNEDFSSLLKQAEKIVFKEDAKSICDQLDVLFSIAGKSPIENEESDVFEIKIRSGIMRLKKLEAFDEAAFYETEIIRITKTNSTKKKNELYYFLFSIIGLTLIACFGNKILYESFSLYKKVIDTVIHYFK</sequence>
<evidence type="ECO:0000313" key="3">
    <source>
        <dbReference type="Proteomes" id="UP001500426"/>
    </source>
</evidence>
<proteinExistence type="predicted"/>
<keyword evidence="1" id="KW-0472">Membrane</keyword>
<comment type="caution">
    <text evidence="2">The sequence shown here is derived from an EMBL/GenBank/DDBJ whole genome shotgun (WGS) entry which is preliminary data.</text>
</comment>
<keyword evidence="3" id="KW-1185">Reference proteome</keyword>
<evidence type="ECO:0000313" key="2">
    <source>
        <dbReference type="EMBL" id="GAA4053136.1"/>
    </source>
</evidence>
<dbReference type="Proteomes" id="UP001500426">
    <property type="component" value="Unassembled WGS sequence"/>
</dbReference>
<evidence type="ECO:0000256" key="1">
    <source>
        <dbReference type="SAM" id="Phobius"/>
    </source>
</evidence>
<name>A0ABP7UWQ4_9FLAO</name>
<keyword evidence="1" id="KW-0812">Transmembrane</keyword>
<feature type="transmembrane region" description="Helical" evidence="1">
    <location>
        <begin position="97"/>
        <end position="118"/>
    </location>
</feature>